<gene>
    <name evidence="1" type="ORF">LZ495_41010</name>
</gene>
<proteinExistence type="predicted"/>
<sequence>MPAEGPEPTRDDCAQAIAKRGSESSGKLAQGMRVCIQTEEGHTAYLRISAAPTRKAVTFEATVWE</sequence>
<name>A0AA41Q8I5_9ACTN</name>
<comment type="caution">
    <text evidence="1">The sequence shown here is derived from an EMBL/GenBank/DDBJ whole genome shotgun (WGS) entry which is preliminary data.</text>
</comment>
<organism evidence="1 2">
    <name type="scientific">Yinghuangia soli</name>
    <dbReference type="NCBI Taxonomy" id="2908204"/>
    <lineage>
        <taxon>Bacteria</taxon>
        <taxon>Bacillati</taxon>
        <taxon>Actinomycetota</taxon>
        <taxon>Actinomycetes</taxon>
        <taxon>Kitasatosporales</taxon>
        <taxon>Streptomycetaceae</taxon>
        <taxon>Yinghuangia</taxon>
    </lineage>
</organism>
<evidence type="ECO:0000313" key="1">
    <source>
        <dbReference type="EMBL" id="MCF2533569.1"/>
    </source>
</evidence>
<dbReference type="EMBL" id="JAKFHA010000052">
    <property type="protein sequence ID" value="MCF2533569.1"/>
    <property type="molecule type" value="Genomic_DNA"/>
</dbReference>
<evidence type="ECO:0000313" key="2">
    <source>
        <dbReference type="Proteomes" id="UP001165378"/>
    </source>
</evidence>
<protein>
    <submittedName>
        <fullName evidence="1">Uncharacterized protein</fullName>
    </submittedName>
</protein>
<reference evidence="1" key="1">
    <citation type="submission" date="2022-01" db="EMBL/GenBank/DDBJ databases">
        <title>Genome-Based Taxonomic Classification of the Phylum Actinobacteria.</title>
        <authorList>
            <person name="Gao Y."/>
        </authorList>
    </citation>
    <scope>NUCLEOTIDE SEQUENCE</scope>
    <source>
        <strain evidence="1">KLBMP 8922</strain>
    </source>
</reference>
<keyword evidence="2" id="KW-1185">Reference proteome</keyword>
<dbReference type="RefSeq" id="WP_235058338.1">
    <property type="nucleotide sequence ID" value="NZ_JAKFHA010000052.1"/>
</dbReference>
<dbReference type="AlphaFoldDB" id="A0AA41Q8I5"/>
<dbReference type="Proteomes" id="UP001165378">
    <property type="component" value="Unassembled WGS sequence"/>
</dbReference>
<accession>A0AA41Q8I5</accession>